<reference evidence="1 2" key="1">
    <citation type="journal article" date="2022" name="Genome Biol. Evol.">
        <title>The Spruce Budworm Genome: Reconstructing the Evolutionary History of Antifreeze Proteins.</title>
        <authorList>
            <person name="Beliveau C."/>
            <person name="Gagne P."/>
            <person name="Picq S."/>
            <person name="Vernygora O."/>
            <person name="Keeling C.I."/>
            <person name="Pinkney K."/>
            <person name="Doucet D."/>
            <person name="Wen F."/>
            <person name="Johnston J.S."/>
            <person name="Maaroufi H."/>
            <person name="Boyle B."/>
            <person name="Laroche J."/>
            <person name="Dewar K."/>
            <person name="Juretic N."/>
            <person name="Blackburn G."/>
            <person name="Nisole A."/>
            <person name="Brunet B."/>
            <person name="Brandao M."/>
            <person name="Lumley L."/>
            <person name="Duan J."/>
            <person name="Quan G."/>
            <person name="Lucarotti C.J."/>
            <person name="Roe A.D."/>
            <person name="Sperling F.A.H."/>
            <person name="Levesque R.C."/>
            <person name="Cusson M."/>
        </authorList>
    </citation>
    <scope>NUCLEOTIDE SEQUENCE [LARGE SCALE GENOMIC DNA]</scope>
    <source>
        <strain evidence="1">Glfc:IPQL:Cfum</strain>
    </source>
</reference>
<evidence type="ECO:0000313" key="2">
    <source>
        <dbReference type="Proteomes" id="UP001064048"/>
    </source>
</evidence>
<comment type="caution">
    <text evidence="1">The sequence shown here is derived from an EMBL/GenBank/DDBJ whole genome shotgun (WGS) entry which is preliminary data.</text>
</comment>
<name>A0ACC0KJ85_CHOFU</name>
<proteinExistence type="predicted"/>
<gene>
    <name evidence="1" type="ORF">MSG28_010042</name>
</gene>
<protein>
    <submittedName>
        <fullName evidence="1">Uncharacterized protein</fullName>
    </submittedName>
</protein>
<dbReference type="Proteomes" id="UP001064048">
    <property type="component" value="Chromosome 17"/>
</dbReference>
<accession>A0ACC0KJ85</accession>
<keyword evidence="2" id="KW-1185">Reference proteome</keyword>
<organism evidence="1 2">
    <name type="scientific">Choristoneura fumiferana</name>
    <name type="common">Spruce budworm moth</name>
    <name type="synonym">Archips fumiferana</name>
    <dbReference type="NCBI Taxonomy" id="7141"/>
    <lineage>
        <taxon>Eukaryota</taxon>
        <taxon>Metazoa</taxon>
        <taxon>Ecdysozoa</taxon>
        <taxon>Arthropoda</taxon>
        <taxon>Hexapoda</taxon>
        <taxon>Insecta</taxon>
        <taxon>Pterygota</taxon>
        <taxon>Neoptera</taxon>
        <taxon>Endopterygota</taxon>
        <taxon>Lepidoptera</taxon>
        <taxon>Glossata</taxon>
        <taxon>Ditrysia</taxon>
        <taxon>Tortricoidea</taxon>
        <taxon>Tortricidae</taxon>
        <taxon>Tortricinae</taxon>
        <taxon>Choristoneura</taxon>
    </lineage>
</organism>
<sequence>MKPKVGRMSLLLHGVLLLLARAAHARHAHAAEREAGGQMALPRAQYPYDTSKSPAYELTYVHQVVALFIAAYLNVGKDTLVTTLIAQCRCRLRLLGLELRTLCDDLVPNEQGMLSSEQEKTVWSRLRNIVRQHQAALEASSLLQDCFSAPIFAQFLVSMQTGNLVRLFSMGTYLLNMTFQVFLYCYQGNQLSEESIEIAGAAYACPWYSCSTRLRRGLLVLMERTRRAARLTAGGFTTLSLTSFMAIVKTSYSLFTVLQQAEETCEAISVWTLHRHGNRNPGSVSVLMKELIDTVQSQIIQAYEAGRSQLCAQDIEAFRRWTFNETILASQSYLTGTGYDELYDIAKRLRHRYPLLFQRGARRSGTCYVGWGGAEAGAAKSVGTSDDYYFRPTNSQRTIASAMGYVHGFTEGTNLNINFDGPFERDDMIRPYENCLRYQQEVRGGALLEQQLVDYAETEEYLALQRAVQARLGITYQLTQDDIYTLYEICRYHRTWVPSHQDAWCAAFTNEDLVVLEYRDDVRHYYRNGYGSWVTPRLAGPLLKDLRERFQAAVRGEGKKVVSYFSHNAMTEMTFIALGLYRDNFAILGSQRNTNRLWRTSFIAAFATNLMVVLNRCTESGTQTHRVQFFINEKETTLCPLSGCTWDQFEDIMRDFDDNLDFCSLDYPAPEFELPWGSGNAFVVRTGWLATIQIAFVLFVVGHCVRSARIATTILLANPAVKQQFLTVFRRGDKECYWNSRNPYSYFSTKTPYDAVRGDLRDEIPLEGCSPTSLWAIVRHGTRHPMATDGAGMKTAMTLKEAIIDNFYAGRGEMCAQDIANLANWTWDDSMDSTWTYLTKEGHQELLLLGQRVRERFSPLLGSLDTFQFRSTDTQRTRESARAFVEGLENSKFTIEEPIPDGQYDIIRPYRSCEKYIQLNKTTHDIALEKFRSTKDYQQAVLLAAPPSTSPCRSMRRNVRMHLDHGVLQQEHAHAARRSAISTGTDSFTDLGLHDKKMCTRNDSFTDHGFHDKHIKVMLTGVRQRVGLPDLTHQNVTGLYDLCRYYRAYAVDRRNAWCSVFGNEDLKVLDCGYSSPYGAKLGAIPLRNLYENLEASVNGSHRITGYFTHDTMIEMIVTALGLYHDYPAINSLEMNRDRKWRTSLLAPFATNLMVVLNKLVSC</sequence>
<evidence type="ECO:0000313" key="1">
    <source>
        <dbReference type="EMBL" id="KAI8436483.1"/>
    </source>
</evidence>
<dbReference type="EMBL" id="CM046117">
    <property type="protein sequence ID" value="KAI8436483.1"/>
    <property type="molecule type" value="Genomic_DNA"/>
</dbReference>